<dbReference type="Gene3D" id="3.40.960.10">
    <property type="entry name" value="VSR Endonuclease"/>
    <property type="match status" value="1"/>
</dbReference>
<dbReference type="Pfam" id="PF04480">
    <property type="entry name" value="DUF559"/>
    <property type="match status" value="1"/>
</dbReference>
<accession>A0A1I5I2J7</accession>
<dbReference type="SUPFAM" id="SSF52980">
    <property type="entry name" value="Restriction endonuclease-like"/>
    <property type="match status" value="1"/>
</dbReference>
<evidence type="ECO:0000313" key="3">
    <source>
        <dbReference type="Proteomes" id="UP000183642"/>
    </source>
</evidence>
<dbReference type="EMBL" id="FOWE01000011">
    <property type="protein sequence ID" value="SFO54785.1"/>
    <property type="molecule type" value="Genomic_DNA"/>
</dbReference>
<dbReference type="AlphaFoldDB" id="A0A1I5I2J7"/>
<feature type="domain" description="DUF559" evidence="1">
    <location>
        <begin position="214"/>
        <end position="277"/>
    </location>
</feature>
<protein>
    <recommendedName>
        <fullName evidence="1">DUF559 domain-containing protein</fullName>
    </recommendedName>
</protein>
<proteinExistence type="predicted"/>
<evidence type="ECO:0000313" key="2">
    <source>
        <dbReference type="EMBL" id="SFO54785.1"/>
    </source>
</evidence>
<dbReference type="Proteomes" id="UP000183642">
    <property type="component" value="Unassembled WGS sequence"/>
</dbReference>
<organism evidence="2 3">
    <name type="scientific">Geodermatophilus obscurus</name>
    <dbReference type="NCBI Taxonomy" id="1861"/>
    <lineage>
        <taxon>Bacteria</taxon>
        <taxon>Bacillati</taxon>
        <taxon>Actinomycetota</taxon>
        <taxon>Actinomycetes</taxon>
        <taxon>Geodermatophilales</taxon>
        <taxon>Geodermatophilaceae</taxon>
        <taxon>Geodermatophilus</taxon>
    </lineage>
</organism>
<reference evidence="3" key="1">
    <citation type="submission" date="2016-10" db="EMBL/GenBank/DDBJ databases">
        <authorList>
            <person name="Varghese N."/>
            <person name="Submissions S."/>
        </authorList>
    </citation>
    <scope>NUCLEOTIDE SEQUENCE [LARGE SCALE GENOMIC DNA]</scope>
    <source>
        <strain evidence="3">DSM 43161</strain>
    </source>
</reference>
<sequence>MFIGSHAVSEGRITRRRLTRGPYVRVLHGVYADVSVPRDHALRCRAAALLMPAQAALGGRSAAAVLGAPAPGWRDPVTVVVPAPLTWRGPGGVRVHRTDFSAGDVVDDGSGLRHTAPLRTTWDVAALEPTGTAVSVLDAMLRAGTVRATDLSALLRERSGRRGSRQVRRVLDLADPRSESPPESLVRVACVLGGLPAPVPRYDVVEDGRWLARVDLAWPGQRVVVEYEGEHHVDGVQIVRDDARLARLSASGWLVVRLAASDLRALDDVVARIRAALAERSTRV</sequence>
<evidence type="ECO:0000259" key="1">
    <source>
        <dbReference type="Pfam" id="PF04480"/>
    </source>
</evidence>
<keyword evidence="3" id="KW-1185">Reference proteome</keyword>
<dbReference type="InterPro" id="IPR011335">
    <property type="entry name" value="Restrct_endonuc-II-like"/>
</dbReference>
<gene>
    <name evidence="2" type="ORF">SAMN05660359_04275</name>
</gene>
<name>A0A1I5I2J7_9ACTN</name>
<dbReference type="InterPro" id="IPR007569">
    <property type="entry name" value="DUF559"/>
</dbReference>